<accession>A0A1G6S2R4</accession>
<dbReference type="STRING" id="1271860.SAMN05216174_107153"/>
<evidence type="ECO:0000256" key="1">
    <source>
        <dbReference type="SAM" id="MobiDB-lite"/>
    </source>
</evidence>
<feature type="compositionally biased region" description="Low complexity" evidence="1">
    <location>
        <begin position="195"/>
        <end position="207"/>
    </location>
</feature>
<dbReference type="RefSeq" id="WP_228771679.1">
    <property type="nucleotide sequence ID" value="NZ_FMZZ01000007.1"/>
</dbReference>
<keyword evidence="4" id="KW-1185">Reference proteome</keyword>
<feature type="region of interest" description="Disordered" evidence="1">
    <location>
        <begin position="146"/>
        <end position="207"/>
    </location>
</feature>
<dbReference type="Proteomes" id="UP000199501">
    <property type="component" value="Unassembled WGS sequence"/>
</dbReference>
<sequence>MLHLLDESLEEFLRAEVPLPRSEIDIVFAAPDKEWSARVSRPTVNLYLWDVRRNLSARDLGVETVRDADGRVRQRPPLPQVDCRYLITGWTSDIGDEHALLGATMAALPRVPELDDRYLHEAYRAVKPIPKITLAAGGAGENSDFWSASAASSNPAWTSRPPRPSTSPCWSPRAHRSCATPSPPPPTAPTPPPACSSAATAPPRRAP</sequence>
<reference evidence="4" key="1">
    <citation type="submission" date="2016-10" db="EMBL/GenBank/DDBJ databases">
        <authorList>
            <person name="Varghese N."/>
            <person name="Submissions S."/>
        </authorList>
    </citation>
    <scope>NUCLEOTIDE SEQUENCE [LARGE SCALE GENOMIC DNA]</scope>
    <source>
        <strain evidence="4">IBRC-M 10403</strain>
    </source>
</reference>
<organism evidence="3 4">
    <name type="scientific">Actinokineospora iranica</name>
    <dbReference type="NCBI Taxonomy" id="1271860"/>
    <lineage>
        <taxon>Bacteria</taxon>
        <taxon>Bacillati</taxon>
        <taxon>Actinomycetota</taxon>
        <taxon>Actinomycetes</taxon>
        <taxon>Pseudonocardiales</taxon>
        <taxon>Pseudonocardiaceae</taxon>
        <taxon>Actinokineospora</taxon>
    </lineage>
</organism>
<dbReference type="Pfam" id="PF14065">
    <property type="entry name" value="Pvc16_N"/>
    <property type="match status" value="1"/>
</dbReference>
<evidence type="ECO:0000259" key="2">
    <source>
        <dbReference type="Pfam" id="PF14065"/>
    </source>
</evidence>
<dbReference type="EMBL" id="FMZZ01000007">
    <property type="protein sequence ID" value="SDD10486.1"/>
    <property type="molecule type" value="Genomic_DNA"/>
</dbReference>
<dbReference type="InterPro" id="IPR025351">
    <property type="entry name" value="Pvc16_N"/>
</dbReference>
<protein>
    <recommendedName>
        <fullName evidence="2">Pvc16 N-terminal domain-containing protein</fullName>
    </recommendedName>
</protein>
<feature type="compositionally biased region" description="Pro residues" evidence="1">
    <location>
        <begin position="181"/>
        <end position="194"/>
    </location>
</feature>
<name>A0A1G6S2R4_9PSEU</name>
<feature type="domain" description="Pvc16 N-terminal" evidence="2">
    <location>
        <begin position="6"/>
        <end position="149"/>
    </location>
</feature>
<dbReference type="AlphaFoldDB" id="A0A1G6S2R4"/>
<evidence type="ECO:0000313" key="3">
    <source>
        <dbReference type="EMBL" id="SDD10486.1"/>
    </source>
</evidence>
<feature type="compositionally biased region" description="Low complexity" evidence="1">
    <location>
        <begin position="147"/>
        <end position="180"/>
    </location>
</feature>
<evidence type="ECO:0000313" key="4">
    <source>
        <dbReference type="Proteomes" id="UP000199501"/>
    </source>
</evidence>
<gene>
    <name evidence="3" type="ORF">SAMN05216174_107153</name>
</gene>
<proteinExistence type="predicted"/>